<dbReference type="EMBL" id="CP019728">
    <property type="protein sequence ID" value="AQS52648.1"/>
    <property type="molecule type" value="Genomic_DNA"/>
</dbReference>
<evidence type="ECO:0000313" key="6">
    <source>
        <dbReference type="Proteomes" id="UP000188993"/>
    </source>
</evidence>
<evidence type="ECO:0000256" key="2">
    <source>
        <dbReference type="ARBA" id="ARBA00022643"/>
    </source>
</evidence>
<evidence type="ECO:0000313" key="5">
    <source>
        <dbReference type="EMBL" id="AQS52648.1"/>
    </source>
</evidence>
<dbReference type="RefSeq" id="WP_062468057.1">
    <property type="nucleotide sequence ID" value="NZ_BBYN01000005.1"/>
</dbReference>
<dbReference type="Proteomes" id="UP000188993">
    <property type="component" value="Chromosome"/>
</dbReference>
<sequence>MRSIVKKVLPKIITDSIIKWRVRRSITELYKYDKRRLLKYTYNVNDHLSMENLRAKITFHYHSIEKGLSNANLRLGFGEKAFKELFWAMDKYVMEGFEVKDFRFQNAISVINSYVELHRTYGYDVREIESYLKKYQDYLLKENENSGGYMIIDKATLPNFKELRFSELAFNRHSVRDFGIKEVDDNKIYEAINVAAKSPSVCNRQSWKVYLIKSTKLIKKVLKQQGGLTGNGDNLKKLLLITSDKQYMTGGTERNQTYIDGGLYTMSLLYALESANIATCTLNTSFSLEKEKKIRELLNINESEDFIAFVAVGTYPELVKVAKSPRDNYSSFLTVIE</sequence>
<dbReference type="Gene3D" id="3.40.109.10">
    <property type="entry name" value="NADH Oxidase"/>
    <property type="match status" value="1"/>
</dbReference>
<reference evidence="5 6" key="1">
    <citation type="journal article" date="2014" name="Int. J. Syst. Evol. Microbiol.">
        <title>Jeotgalibaca dankookensis gen. nov., sp. nov., a member of the family Carnobacteriaceae, isolated from seujeot (Korean traditional food).</title>
        <authorList>
            <person name="Lee D.G."/>
            <person name="Trujillo M.E."/>
            <person name="Kang H."/>
            <person name="Ahn T.Y."/>
        </authorList>
    </citation>
    <scope>NUCLEOTIDE SEQUENCE [LARGE SCALE GENOMIC DNA]</scope>
    <source>
        <strain evidence="5 6">EX-07</strain>
    </source>
</reference>
<accession>A0A1S6IM61</accession>
<name>A0A1S6IM61_9LACT</name>
<dbReference type="STRING" id="708126.BW727_100240"/>
<dbReference type="PANTHER" id="PTHR23026:SF90">
    <property type="entry name" value="IODOTYROSINE DEIODINASE 1"/>
    <property type="match status" value="1"/>
</dbReference>
<organism evidence="5 6">
    <name type="scientific">Jeotgalibaca dankookensis</name>
    <dbReference type="NCBI Taxonomy" id="708126"/>
    <lineage>
        <taxon>Bacteria</taxon>
        <taxon>Bacillati</taxon>
        <taxon>Bacillota</taxon>
        <taxon>Bacilli</taxon>
        <taxon>Lactobacillales</taxon>
        <taxon>Carnobacteriaceae</taxon>
        <taxon>Jeotgalibaca</taxon>
    </lineage>
</organism>
<evidence type="ECO:0000256" key="1">
    <source>
        <dbReference type="ARBA" id="ARBA00022630"/>
    </source>
</evidence>
<dbReference type="Pfam" id="PF00881">
    <property type="entry name" value="Nitroreductase"/>
    <property type="match status" value="1"/>
</dbReference>
<dbReference type="OrthoDB" id="9802760at2"/>
<protein>
    <recommendedName>
        <fullName evidence="4">Nitroreductase domain-containing protein</fullName>
    </recommendedName>
</protein>
<dbReference type="AlphaFoldDB" id="A0A1S6IM61"/>
<feature type="domain" description="Nitroreductase" evidence="4">
    <location>
        <begin position="171"/>
        <end position="223"/>
    </location>
</feature>
<dbReference type="PANTHER" id="PTHR23026">
    <property type="entry name" value="NADPH NITROREDUCTASE"/>
    <property type="match status" value="1"/>
</dbReference>
<dbReference type="InterPro" id="IPR050627">
    <property type="entry name" value="Nitroreductase/BluB"/>
</dbReference>
<gene>
    <name evidence="5" type="ORF">BW727_100240</name>
</gene>
<evidence type="ECO:0000259" key="4">
    <source>
        <dbReference type="Pfam" id="PF00881"/>
    </source>
</evidence>
<keyword evidence="3" id="KW-0560">Oxidoreductase</keyword>
<dbReference type="KEGG" id="jda:BW727_100240"/>
<keyword evidence="2" id="KW-0288">FMN</keyword>
<proteinExistence type="predicted"/>
<dbReference type="InterPro" id="IPR029479">
    <property type="entry name" value="Nitroreductase"/>
</dbReference>
<keyword evidence="6" id="KW-1185">Reference proteome</keyword>
<dbReference type="InterPro" id="IPR000415">
    <property type="entry name" value="Nitroreductase-like"/>
</dbReference>
<dbReference type="SUPFAM" id="SSF55469">
    <property type="entry name" value="FMN-dependent nitroreductase-like"/>
    <property type="match status" value="1"/>
</dbReference>
<evidence type="ECO:0000256" key="3">
    <source>
        <dbReference type="ARBA" id="ARBA00023002"/>
    </source>
</evidence>
<keyword evidence="1" id="KW-0285">Flavoprotein</keyword>
<dbReference type="GO" id="GO:0016491">
    <property type="term" value="F:oxidoreductase activity"/>
    <property type="evidence" value="ECO:0007669"/>
    <property type="project" value="UniProtKB-KW"/>
</dbReference>